<evidence type="ECO:0000256" key="1">
    <source>
        <dbReference type="ARBA" id="ARBA00004141"/>
    </source>
</evidence>
<accession>A0A2P2I906</accession>
<sequence length="224" mass="23970">MSLLIEPLMTIANVSTVLLSAFAKVPQIMSILRSRSVVGVSRSSIMLELTGYCITMSYFISYQYALSGYLEYPFLVLQDLVLLATVLWLSSDGNPVLMMGYAGLLLALISSMIGGLLSAPMMTMLVSSSTPISAISKVVQLMAIIRRQSSEGVALTSWVISTYTCLTRLATIYIATADVALMMNFAISVVLNSCIVVAVIVYTPPAAAAASAIAASKSKKRRTK</sequence>
<evidence type="ECO:0000256" key="2">
    <source>
        <dbReference type="ARBA" id="ARBA00022692"/>
    </source>
</evidence>
<keyword evidence="2 5" id="KW-0812">Transmembrane</keyword>
<dbReference type="PANTHER" id="PTHR12226:SF3">
    <property type="entry name" value="SOLUTE CARRIER FAMILY 66 MEMBER 3"/>
    <property type="match status" value="1"/>
</dbReference>
<feature type="transmembrane region" description="Helical" evidence="5">
    <location>
        <begin position="181"/>
        <end position="214"/>
    </location>
</feature>
<evidence type="ECO:0000313" key="7">
    <source>
        <dbReference type="EMBL" id="LAC24440.1"/>
    </source>
</evidence>
<comment type="subcellular location">
    <subcellularLocation>
        <location evidence="1">Membrane</location>
        <topology evidence="1">Multi-pass membrane protein</topology>
    </subcellularLocation>
</comment>
<organism evidence="6">
    <name type="scientific">Hirondellea gigas</name>
    <dbReference type="NCBI Taxonomy" id="1518452"/>
    <lineage>
        <taxon>Eukaryota</taxon>
        <taxon>Metazoa</taxon>
        <taxon>Ecdysozoa</taxon>
        <taxon>Arthropoda</taxon>
        <taxon>Crustacea</taxon>
        <taxon>Multicrustacea</taxon>
        <taxon>Malacostraca</taxon>
        <taxon>Eumalacostraca</taxon>
        <taxon>Peracarida</taxon>
        <taxon>Amphipoda</taxon>
        <taxon>Amphilochidea</taxon>
        <taxon>Lysianassida</taxon>
        <taxon>Lysianassidira</taxon>
        <taxon>Lysianassoidea</taxon>
        <taxon>Lysianassidae</taxon>
        <taxon>Hirondellea</taxon>
    </lineage>
</organism>
<reference evidence="6" key="2">
    <citation type="journal article" date="2018" name="Biosci. Biotechnol. Biochem.">
        <title>Polysaccharide hydrolase of the hadal zone amphipods Hirondellea gigas.</title>
        <authorList>
            <person name="Kobayashi H."/>
            <person name="Nagahama T."/>
            <person name="Arai W."/>
            <person name="Sasagawa Y."/>
            <person name="Umeda M."/>
            <person name="Hayashi T."/>
            <person name="Nikaido I."/>
            <person name="Watanabe H."/>
            <person name="Oguri K."/>
            <person name="Kitazato H."/>
            <person name="Fujioka K."/>
            <person name="Kido Y."/>
            <person name="Takami H."/>
        </authorList>
    </citation>
    <scope>NUCLEOTIDE SEQUENCE</scope>
    <source>
        <tissue evidence="6">Whole body</tissue>
    </source>
</reference>
<dbReference type="Pfam" id="PF04193">
    <property type="entry name" value="PQ-loop"/>
    <property type="match status" value="1"/>
</dbReference>
<dbReference type="EMBL" id="IACF01004817">
    <property type="protein sequence ID" value="LAB70406.1"/>
    <property type="molecule type" value="mRNA"/>
</dbReference>
<protein>
    <submittedName>
        <fullName evidence="6">PQ-loop repeat-containing protein 3-like</fullName>
    </submittedName>
</protein>
<evidence type="ECO:0000313" key="6">
    <source>
        <dbReference type="EMBL" id="LAB70406.1"/>
    </source>
</evidence>
<feature type="transmembrane region" description="Helical" evidence="5">
    <location>
        <begin position="96"/>
        <end position="119"/>
    </location>
</feature>
<name>A0A2P2I906_9CRUS</name>
<dbReference type="PANTHER" id="PTHR12226">
    <property type="entry name" value="MANNOSE-P-DOLICHOL UTILIZATION DEFECT 1 LEC35 -RELATED"/>
    <property type="match status" value="1"/>
</dbReference>
<dbReference type="InterPro" id="IPR006603">
    <property type="entry name" value="PQ-loop_rpt"/>
</dbReference>
<feature type="transmembrane region" description="Helical" evidence="5">
    <location>
        <begin position="45"/>
        <end position="66"/>
    </location>
</feature>
<dbReference type="Gene3D" id="1.20.1280.290">
    <property type="match status" value="1"/>
</dbReference>
<dbReference type="EMBL" id="IACT01005277">
    <property type="protein sequence ID" value="LAC24440.1"/>
    <property type="molecule type" value="mRNA"/>
</dbReference>
<proteinExistence type="evidence at transcript level"/>
<feature type="transmembrane region" description="Helical" evidence="5">
    <location>
        <begin position="6"/>
        <end position="25"/>
    </location>
</feature>
<keyword evidence="4 5" id="KW-0472">Membrane</keyword>
<dbReference type="InterPro" id="IPR016817">
    <property type="entry name" value="MannP-dilichol_defect-1"/>
</dbReference>
<reference evidence="7" key="1">
    <citation type="submission" date="2017-11" db="EMBL/GenBank/DDBJ databases">
        <title>The sensing device of the deep-sea amphipod.</title>
        <authorList>
            <person name="Kobayashi H."/>
            <person name="Nagahama T."/>
            <person name="Arai W."/>
            <person name="Sasagawa Y."/>
            <person name="Umeda M."/>
            <person name="Hayashi T."/>
            <person name="Nikaido I."/>
            <person name="Watanabe H."/>
            <person name="Oguri K."/>
            <person name="Kitazato H."/>
            <person name="Fujioka K."/>
            <person name="Kido Y."/>
            <person name="Takami H."/>
        </authorList>
    </citation>
    <scope>NUCLEOTIDE SEQUENCE</scope>
    <source>
        <tissue evidence="7">Whole body</tissue>
    </source>
</reference>
<dbReference type="SMART" id="SM00679">
    <property type="entry name" value="CTNS"/>
    <property type="match status" value="2"/>
</dbReference>
<evidence type="ECO:0000256" key="3">
    <source>
        <dbReference type="ARBA" id="ARBA00022989"/>
    </source>
</evidence>
<evidence type="ECO:0000256" key="4">
    <source>
        <dbReference type="ARBA" id="ARBA00023136"/>
    </source>
</evidence>
<dbReference type="GO" id="GO:0016020">
    <property type="term" value="C:membrane"/>
    <property type="evidence" value="ECO:0007669"/>
    <property type="project" value="UniProtKB-SubCell"/>
</dbReference>
<dbReference type="AlphaFoldDB" id="A0A2P2I906"/>
<keyword evidence="3 5" id="KW-1133">Transmembrane helix</keyword>
<evidence type="ECO:0000256" key="5">
    <source>
        <dbReference type="SAM" id="Phobius"/>
    </source>
</evidence>